<evidence type="ECO:0000313" key="1">
    <source>
        <dbReference type="EMBL" id="KAJ7689154.1"/>
    </source>
</evidence>
<keyword evidence="2" id="KW-1185">Reference proteome</keyword>
<dbReference type="AlphaFoldDB" id="A0AAD7DE37"/>
<evidence type="ECO:0000313" key="2">
    <source>
        <dbReference type="Proteomes" id="UP001221757"/>
    </source>
</evidence>
<comment type="caution">
    <text evidence="1">The sequence shown here is derived from an EMBL/GenBank/DDBJ whole genome shotgun (WGS) entry which is preliminary data.</text>
</comment>
<protein>
    <submittedName>
        <fullName evidence="1">Uncharacterized protein</fullName>
    </submittedName>
</protein>
<organism evidence="1 2">
    <name type="scientific">Mycena rosella</name>
    <name type="common">Pink bonnet</name>
    <name type="synonym">Agaricus rosellus</name>
    <dbReference type="NCBI Taxonomy" id="1033263"/>
    <lineage>
        <taxon>Eukaryota</taxon>
        <taxon>Fungi</taxon>
        <taxon>Dikarya</taxon>
        <taxon>Basidiomycota</taxon>
        <taxon>Agaricomycotina</taxon>
        <taxon>Agaricomycetes</taxon>
        <taxon>Agaricomycetidae</taxon>
        <taxon>Agaricales</taxon>
        <taxon>Marasmiineae</taxon>
        <taxon>Mycenaceae</taxon>
        <taxon>Mycena</taxon>
    </lineage>
</organism>
<name>A0AAD7DE37_MYCRO</name>
<dbReference type="Proteomes" id="UP001221757">
    <property type="component" value="Unassembled WGS sequence"/>
</dbReference>
<sequence length="138" mass="15230">MLKIFEGLILATVAQRSAGAMLTRLLPYDLPPILRIRTLLRVSHRPRPSSGASEWQIKVLGMSPISSSGARSPWYFWYRRCTMSGFKQVVWIRGKGRTGSARNRLLAQNKPRATFTRSPGCSATLGSALLPSTARGCP</sequence>
<gene>
    <name evidence="1" type="ORF">B0H17DRAFT_1067119</name>
</gene>
<proteinExistence type="predicted"/>
<feature type="non-terminal residue" evidence="1">
    <location>
        <position position="1"/>
    </location>
</feature>
<dbReference type="EMBL" id="JARKIE010000074">
    <property type="protein sequence ID" value="KAJ7689154.1"/>
    <property type="molecule type" value="Genomic_DNA"/>
</dbReference>
<accession>A0AAD7DE37</accession>
<reference evidence="1" key="1">
    <citation type="submission" date="2023-03" db="EMBL/GenBank/DDBJ databases">
        <title>Massive genome expansion in bonnet fungi (Mycena s.s.) driven by repeated elements and novel gene families across ecological guilds.</title>
        <authorList>
            <consortium name="Lawrence Berkeley National Laboratory"/>
            <person name="Harder C.B."/>
            <person name="Miyauchi S."/>
            <person name="Viragh M."/>
            <person name="Kuo A."/>
            <person name="Thoen E."/>
            <person name="Andreopoulos B."/>
            <person name="Lu D."/>
            <person name="Skrede I."/>
            <person name="Drula E."/>
            <person name="Henrissat B."/>
            <person name="Morin E."/>
            <person name="Kohler A."/>
            <person name="Barry K."/>
            <person name="LaButti K."/>
            <person name="Morin E."/>
            <person name="Salamov A."/>
            <person name="Lipzen A."/>
            <person name="Mereny Z."/>
            <person name="Hegedus B."/>
            <person name="Baldrian P."/>
            <person name="Stursova M."/>
            <person name="Weitz H."/>
            <person name="Taylor A."/>
            <person name="Grigoriev I.V."/>
            <person name="Nagy L.G."/>
            <person name="Martin F."/>
            <person name="Kauserud H."/>
        </authorList>
    </citation>
    <scope>NUCLEOTIDE SEQUENCE</scope>
    <source>
        <strain evidence="1">CBHHK067</strain>
    </source>
</reference>